<dbReference type="Proteomes" id="UP000181909">
    <property type="component" value="Unassembled WGS sequence"/>
</dbReference>
<dbReference type="Gene3D" id="3.40.50.300">
    <property type="entry name" value="P-loop containing nucleotide triphosphate hydrolases"/>
    <property type="match status" value="1"/>
</dbReference>
<evidence type="ECO:0000313" key="2">
    <source>
        <dbReference type="Proteomes" id="UP000181909"/>
    </source>
</evidence>
<dbReference type="AlphaFoldDB" id="A0A1K2C9S9"/>
<dbReference type="InterPro" id="IPR027417">
    <property type="entry name" value="P-loop_NTPase"/>
</dbReference>
<name>A0A1K2C9S9_STRAR</name>
<protein>
    <recommendedName>
        <fullName evidence="3">AAA domain-containing protein</fullName>
    </recommendedName>
</protein>
<sequence>MLSRTPPPSPNLTCVLALRGEPNRPGEKLAGVDQRPFRAGKSSVTDRLTRIVGKIIFFDPEEAGFHLRAWVPMPESGNFQELACWRDVVAQSCAAFVRHYPDHLLVVPMTVVNDAYRREISDIIRKDTDDVLHFRLSVGGELHAQRITDQVVHPDDPVRDAEVKTWRLAQIDSAMACEGRLGADTVVLLTDDAGPRQLAERILTEVNG</sequence>
<dbReference type="STRING" id="1893.SAMN02787144_1010129"/>
<organism evidence="1 2">
    <name type="scientific">Streptomyces atratus</name>
    <dbReference type="NCBI Taxonomy" id="1893"/>
    <lineage>
        <taxon>Bacteria</taxon>
        <taxon>Bacillati</taxon>
        <taxon>Actinomycetota</taxon>
        <taxon>Actinomycetes</taxon>
        <taxon>Kitasatosporales</taxon>
        <taxon>Streptomycetaceae</taxon>
        <taxon>Streptomyces</taxon>
    </lineage>
</organism>
<gene>
    <name evidence="1" type="ORF">SAMN02787144_1010129</name>
</gene>
<dbReference type="EMBL" id="FPJO01000010">
    <property type="protein sequence ID" value="SFY07192.1"/>
    <property type="molecule type" value="Genomic_DNA"/>
</dbReference>
<reference evidence="1 2" key="1">
    <citation type="submission" date="2016-11" db="EMBL/GenBank/DDBJ databases">
        <authorList>
            <person name="Jaros S."/>
            <person name="Januszkiewicz K."/>
            <person name="Wedrychowicz H."/>
        </authorList>
    </citation>
    <scope>NUCLEOTIDE SEQUENCE [LARGE SCALE GENOMIC DNA]</scope>
    <source>
        <strain evidence="1 2">OK807</strain>
    </source>
</reference>
<evidence type="ECO:0008006" key="3">
    <source>
        <dbReference type="Google" id="ProtNLM"/>
    </source>
</evidence>
<proteinExistence type="predicted"/>
<accession>A0A1K2C9S9</accession>
<evidence type="ECO:0000313" key="1">
    <source>
        <dbReference type="EMBL" id="SFY07192.1"/>
    </source>
</evidence>